<dbReference type="NCBIfam" id="TIGR00005">
    <property type="entry name" value="rluA_subfam"/>
    <property type="match status" value="1"/>
</dbReference>
<evidence type="ECO:0000256" key="7">
    <source>
        <dbReference type="SAM" id="MobiDB-lite"/>
    </source>
</evidence>
<evidence type="ECO:0000256" key="6">
    <source>
        <dbReference type="RuleBase" id="RU362028"/>
    </source>
</evidence>
<feature type="domain" description="Pseudouridine synthase RsuA/RluA-like" evidence="8">
    <location>
        <begin position="120"/>
        <end position="276"/>
    </location>
</feature>
<comment type="similarity">
    <text evidence="1 6">Belongs to the pseudouridine synthase RluA family.</text>
</comment>
<dbReference type="SUPFAM" id="SSF55120">
    <property type="entry name" value="Pseudouridine synthase"/>
    <property type="match status" value="1"/>
</dbReference>
<accession>A0A1G9TB76</accession>
<comment type="catalytic activity">
    <reaction evidence="6">
        <text>a uridine in RNA = a pseudouridine in RNA</text>
        <dbReference type="Rhea" id="RHEA:48348"/>
        <dbReference type="Rhea" id="RHEA-COMP:12068"/>
        <dbReference type="Rhea" id="RHEA-COMP:12069"/>
        <dbReference type="ChEBI" id="CHEBI:65314"/>
        <dbReference type="ChEBI" id="CHEBI:65315"/>
    </reaction>
</comment>
<dbReference type="InterPro" id="IPR006224">
    <property type="entry name" value="PsdUridine_synth_RluA-like_CS"/>
</dbReference>
<proteinExistence type="inferred from homology"/>
<dbReference type="Gene3D" id="3.10.290.10">
    <property type="entry name" value="RNA-binding S4 domain"/>
    <property type="match status" value="1"/>
</dbReference>
<dbReference type="PROSITE" id="PS01129">
    <property type="entry name" value="PSI_RLU"/>
    <property type="match status" value="1"/>
</dbReference>
<dbReference type="InterPro" id="IPR050188">
    <property type="entry name" value="RluA_PseudoU_synthase"/>
</dbReference>
<dbReference type="SUPFAM" id="SSF55174">
    <property type="entry name" value="Alpha-L RNA-binding motif"/>
    <property type="match status" value="1"/>
</dbReference>
<keyword evidence="2 6" id="KW-0413">Isomerase</keyword>
<keyword evidence="10" id="KW-1185">Reference proteome</keyword>
<dbReference type="InterPro" id="IPR036986">
    <property type="entry name" value="S4_RNA-bd_sf"/>
</dbReference>
<feature type="active site" evidence="4">
    <location>
        <position position="167"/>
    </location>
</feature>
<dbReference type="RefSeq" id="WP_091569950.1">
    <property type="nucleotide sequence ID" value="NZ_FNHP01000006.1"/>
</dbReference>
<dbReference type="InterPro" id="IPR006145">
    <property type="entry name" value="PsdUridine_synth_RsuA/RluA"/>
</dbReference>
<evidence type="ECO:0000313" key="10">
    <source>
        <dbReference type="Proteomes" id="UP000198552"/>
    </source>
</evidence>
<dbReference type="PANTHER" id="PTHR21600:SF44">
    <property type="entry name" value="RIBOSOMAL LARGE SUBUNIT PSEUDOURIDINE SYNTHASE D"/>
    <property type="match status" value="1"/>
</dbReference>
<evidence type="ECO:0000256" key="4">
    <source>
        <dbReference type="PIRSR" id="PIRSR606225-1"/>
    </source>
</evidence>
<dbReference type="Pfam" id="PF00849">
    <property type="entry name" value="PseudoU_synth_2"/>
    <property type="match status" value="1"/>
</dbReference>
<dbReference type="GO" id="GO:0000455">
    <property type="term" value="P:enzyme-directed rRNA pseudouridine synthesis"/>
    <property type="evidence" value="ECO:0007669"/>
    <property type="project" value="TreeGrafter"/>
</dbReference>
<dbReference type="OrthoDB" id="9785808at2"/>
<evidence type="ECO:0000256" key="5">
    <source>
        <dbReference type="PROSITE-ProRule" id="PRU00182"/>
    </source>
</evidence>
<dbReference type="EC" id="5.4.99.-" evidence="6"/>
<dbReference type="PROSITE" id="PS50889">
    <property type="entry name" value="S4"/>
    <property type="match status" value="1"/>
</dbReference>
<comment type="function">
    <text evidence="6">Responsible for synthesis of pseudouridine from uracil.</text>
</comment>
<protein>
    <recommendedName>
        <fullName evidence="6">Pseudouridine synthase</fullName>
        <ecNumber evidence="6">5.4.99.-</ecNumber>
    </recommendedName>
</protein>
<dbReference type="InterPro" id="IPR006225">
    <property type="entry name" value="PsdUridine_synth_RluC/D"/>
</dbReference>
<name>A0A1G9TB76_9BURK</name>
<dbReference type="InterPro" id="IPR020103">
    <property type="entry name" value="PsdUridine_synth_cat_dom_sf"/>
</dbReference>
<evidence type="ECO:0000313" key="9">
    <source>
        <dbReference type="EMBL" id="SDM44907.1"/>
    </source>
</evidence>
<dbReference type="STRING" id="1527607.SAMN05428957_10620"/>
<dbReference type="AlphaFoldDB" id="A0A1G9TB76"/>
<feature type="region of interest" description="Disordered" evidence="7">
    <location>
        <begin position="1"/>
        <end position="29"/>
    </location>
</feature>
<dbReference type="Gene3D" id="3.30.2350.10">
    <property type="entry name" value="Pseudouridine synthase"/>
    <property type="match status" value="1"/>
</dbReference>
<evidence type="ECO:0000259" key="8">
    <source>
        <dbReference type="Pfam" id="PF00849"/>
    </source>
</evidence>
<organism evidence="9 10">
    <name type="scientific">Oryzisolibacter propanilivorax</name>
    <dbReference type="NCBI Taxonomy" id="1527607"/>
    <lineage>
        <taxon>Bacteria</taxon>
        <taxon>Pseudomonadati</taxon>
        <taxon>Pseudomonadota</taxon>
        <taxon>Betaproteobacteria</taxon>
        <taxon>Burkholderiales</taxon>
        <taxon>Comamonadaceae</taxon>
        <taxon>Oryzisolibacter</taxon>
    </lineage>
</organism>
<dbReference type="CDD" id="cd02869">
    <property type="entry name" value="PseudoU_synth_RluA_like"/>
    <property type="match status" value="1"/>
</dbReference>
<evidence type="ECO:0000256" key="2">
    <source>
        <dbReference type="ARBA" id="ARBA00023235"/>
    </source>
</evidence>
<dbReference type="Proteomes" id="UP000198552">
    <property type="component" value="Unassembled WGS sequence"/>
</dbReference>
<dbReference type="GO" id="GO:0003723">
    <property type="term" value="F:RNA binding"/>
    <property type="evidence" value="ECO:0007669"/>
    <property type="project" value="UniProtKB-KW"/>
</dbReference>
<dbReference type="CDD" id="cd00165">
    <property type="entry name" value="S4"/>
    <property type="match status" value="1"/>
</dbReference>
<reference evidence="10" key="1">
    <citation type="submission" date="2016-10" db="EMBL/GenBank/DDBJ databases">
        <authorList>
            <person name="Varghese N."/>
            <person name="Submissions S."/>
        </authorList>
    </citation>
    <scope>NUCLEOTIDE SEQUENCE [LARGE SCALE GENOMIC DNA]</scope>
    <source>
        <strain evidence="10">EPL6</strain>
    </source>
</reference>
<evidence type="ECO:0000256" key="1">
    <source>
        <dbReference type="ARBA" id="ARBA00010876"/>
    </source>
</evidence>
<dbReference type="EMBL" id="FNHP01000006">
    <property type="protein sequence ID" value="SDM44907.1"/>
    <property type="molecule type" value="Genomic_DNA"/>
</dbReference>
<gene>
    <name evidence="9" type="ORF">SAMN05428957_10620</name>
</gene>
<comment type="catalytic activity">
    <reaction evidence="3">
        <text>uridine(1911/1915/1917) in 23S rRNA = pseudouridine(1911/1915/1917) in 23S rRNA</text>
        <dbReference type="Rhea" id="RHEA:42524"/>
        <dbReference type="Rhea" id="RHEA-COMP:10097"/>
        <dbReference type="Rhea" id="RHEA-COMP:10098"/>
        <dbReference type="ChEBI" id="CHEBI:65314"/>
        <dbReference type="ChEBI" id="CHEBI:65315"/>
        <dbReference type="EC" id="5.4.99.23"/>
    </reaction>
</comment>
<dbReference type="PANTHER" id="PTHR21600">
    <property type="entry name" value="MITOCHONDRIAL RNA PSEUDOURIDINE SYNTHASE"/>
    <property type="match status" value="1"/>
</dbReference>
<dbReference type="GO" id="GO:0160140">
    <property type="term" value="F:23S rRNA pseudouridine(1911/1915/1917) synthase activity"/>
    <property type="evidence" value="ECO:0007669"/>
    <property type="project" value="UniProtKB-EC"/>
</dbReference>
<evidence type="ECO:0000256" key="3">
    <source>
        <dbReference type="ARBA" id="ARBA00036882"/>
    </source>
</evidence>
<keyword evidence="5" id="KW-0694">RNA-binding</keyword>
<sequence>MTQPPAAGLSGAIEDEAEGPWEQAPDADAPPEVREITVPAGLHQQRLDKALAQLVPEFSRSYLQQLMALGAVRLQQRAGVKPAQKVHAGELVSVEMRPTLQSQAFRPEQLPLDVVYEDEHLLVVNKPAGLVVHPAAGHWSGTLLNALLGRDARAAQVPRAGIVHRLDKDTSGLMVVARSRAAMDALVRLIAAREVSRHYLALGWGAWSGPRERRVEAPIGRDPRNRLRMAVVDLAQHPGKPARTDLRLLDGNAEACLVHCALHTGRTHQIRVHMASLRHPLVADALYGGAPVSGLLRQALHAWRLAFVHPMTGQALEFFTPPPADLHQALAIWGLDYNAPSPRC</sequence>